<gene>
    <name evidence="1" type="ORF">H6G24_31640</name>
</gene>
<sequence length="173" mass="18573">MKSMKIAGLGAVGFSATNLFYPTLAQAVNRQDQWRWCNKCQVLHFAGGDSLGACAAGGSHNSEGSGNYSLILNTPNLRGQYGWRWCRKCQELFFAGDGSRGVCPAGGQHDPTGSSDYLLKSKEDSPDYFGQAEWRWCRKCQAIAFAGGDSLGACAAGGSHDNSGSSNYILQER</sequence>
<keyword evidence="2" id="KW-1185">Reference proteome</keyword>
<dbReference type="RefSeq" id="WP_190550175.1">
    <property type="nucleotide sequence ID" value="NZ_CAWPNO010000109.1"/>
</dbReference>
<proteinExistence type="predicted"/>
<comment type="caution">
    <text evidence="1">The sequence shown here is derived from an EMBL/GenBank/DDBJ whole genome shotgun (WGS) entry which is preliminary data.</text>
</comment>
<evidence type="ECO:0000313" key="1">
    <source>
        <dbReference type="EMBL" id="MBD2199973.1"/>
    </source>
</evidence>
<reference evidence="1 2" key="1">
    <citation type="journal article" date="2020" name="ISME J.">
        <title>Comparative genomics reveals insights into cyanobacterial evolution and habitat adaptation.</title>
        <authorList>
            <person name="Chen M.Y."/>
            <person name="Teng W.K."/>
            <person name="Zhao L."/>
            <person name="Hu C.X."/>
            <person name="Zhou Y.K."/>
            <person name="Han B.P."/>
            <person name="Song L.R."/>
            <person name="Shu W.S."/>
        </authorList>
    </citation>
    <scope>NUCLEOTIDE SEQUENCE [LARGE SCALE GENOMIC DNA]</scope>
    <source>
        <strain evidence="1 2">FACHB-288</strain>
    </source>
</reference>
<accession>A0ABR8AL09</accession>
<dbReference type="Proteomes" id="UP000658514">
    <property type="component" value="Unassembled WGS sequence"/>
</dbReference>
<protein>
    <submittedName>
        <fullName evidence="1">Uncharacterized protein</fullName>
    </submittedName>
</protein>
<dbReference type="EMBL" id="JACJQH010000072">
    <property type="protein sequence ID" value="MBD2199973.1"/>
    <property type="molecule type" value="Genomic_DNA"/>
</dbReference>
<evidence type="ECO:0000313" key="2">
    <source>
        <dbReference type="Proteomes" id="UP000658514"/>
    </source>
</evidence>
<name>A0ABR8AL09_9CYAN</name>
<organism evidence="1 2">
    <name type="scientific">Calothrix parietina FACHB-288</name>
    <dbReference type="NCBI Taxonomy" id="2692896"/>
    <lineage>
        <taxon>Bacteria</taxon>
        <taxon>Bacillati</taxon>
        <taxon>Cyanobacteriota</taxon>
        <taxon>Cyanophyceae</taxon>
        <taxon>Nostocales</taxon>
        <taxon>Calotrichaceae</taxon>
        <taxon>Calothrix</taxon>
    </lineage>
</organism>